<reference evidence="11 12" key="1">
    <citation type="submission" date="2019-04" db="EMBL/GenBank/DDBJ databases">
        <authorList>
            <consortium name="Wellcome Sanger Institute Data Sharing"/>
        </authorList>
    </citation>
    <scope>NUCLEOTIDE SEQUENCE [LARGE SCALE GENOMIC DNA]</scope>
</reference>
<evidence type="ECO:0000256" key="3">
    <source>
        <dbReference type="ARBA" id="ARBA00022692"/>
    </source>
</evidence>
<feature type="domain" description="ABC transporter" evidence="9">
    <location>
        <begin position="947"/>
        <end position="1181"/>
    </location>
</feature>
<dbReference type="InterPro" id="IPR011527">
    <property type="entry name" value="ABC1_TM_dom"/>
</dbReference>
<evidence type="ECO:0000313" key="12">
    <source>
        <dbReference type="Proteomes" id="UP000694397"/>
    </source>
</evidence>
<evidence type="ECO:0000259" key="10">
    <source>
        <dbReference type="PROSITE" id="PS50929"/>
    </source>
</evidence>
<dbReference type="GeneTree" id="ENSGT00940000159578"/>
<keyword evidence="2" id="KW-0813">Transport</keyword>
<evidence type="ECO:0000256" key="1">
    <source>
        <dbReference type="ARBA" id="ARBA00004370"/>
    </source>
</evidence>
<dbReference type="Proteomes" id="UP000694397">
    <property type="component" value="Chromosome 11"/>
</dbReference>
<dbReference type="AlphaFoldDB" id="A0A8C9THJ6"/>
<dbReference type="Ensembl" id="ENSSFOT00015074883.1">
    <property type="protein sequence ID" value="ENSSFOP00015048286.1"/>
    <property type="gene ID" value="ENSSFOG00015011583.2"/>
</dbReference>
<feature type="domain" description="ABC transmembrane type-1" evidence="10">
    <location>
        <begin position="622"/>
        <end position="909"/>
    </location>
</feature>
<keyword evidence="5" id="KW-0067">ATP-binding</keyword>
<feature type="transmembrane region" description="Helical" evidence="8">
    <location>
        <begin position="171"/>
        <end position="192"/>
    </location>
</feature>
<proteinExistence type="predicted"/>
<dbReference type="InterPro" id="IPR017871">
    <property type="entry name" value="ABC_transporter-like_CS"/>
</dbReference>
<keyword evidence="7 8" id="KW-0472">Membrane</keyword>
<evidence type="ECO:0000259" key="9">
    <source>
        <dbReference type="PROSITE" id="PS50893"/>
    </source>
</evidence>
<keyword evidence="6 8" id="KW-1133">Transmembrane helix</keyword>
<feature type="transmembrane region" description="Helical" evidence="8">
    <location>
        <begin position="670"/>
        <end position="694"/>
    </location>
</feature>
<dbReference type="SUPFAM" id="SSF90123">
    <property type="entry name" value="ABC transporter transmembrane region"/>
    <property type="match status" value="2"/>
</dbReference>
<feature type="transmembrane region" description="Helical" evidence="8">
    <location>
        <begin position="768"/>
        <end position="790"/>
    </location>
</feature>
<reference evidence="11" key="2">
    <citation type="submission" date="2025-08" db="UniProtKB">
        <authorList>
            <consortium name="Ensembl"/>
        </authorList>
    </citation>
    <scope>IDENTIFICATION</scope>
</reference>
<dbReference type="PROSITE" id="PS50929">
    <property type="entry name" value="ABC_TM1F"/>
    <property type="match status" value="2"/>
</dbReference>
<evidence type="ECO:0000313" key="11">
    <source>
        <dbReference type="Ensembl" id="ENSSFOP00015048286.1"/>
    </source>
</evidence>
<comment type="subcellular location">
    <subcellularLocation>
        <location evidence="1">Membrane</location>
    </subcellularLocation>
</comment>
<dbReference type="Gene3D" id="3.40.50.300">
    <property type="entry name" value="P-loop containing nucleotide triphosphate hydrolases"/>
    <property type="match status" value="2"/>
</dbReference>
<feature type="transmembrane region" description="Helical" evidence="8">
    <location>
        <begin position="6"/>
        <end position="23"/>
    </location>
</feature>
<keyword evidence="12" id="KW-1185">Reference proteome</keyword>
<feature type="domain" description="ABC transmembrane type-1" evidence="10">
    <location>
        <begin position="76"/>
        <end position="341"/>
    </location>
</feature>
<feature type="transmembrane region" description="Helical" evidence="8">
    <location>
        <begin position="742"/>
        <end position="762"/>
    </location>
</feature>
<feature type="domain" description="ABC transporter" evidence="9">
    <location>
        <begin position="339"/>
        <end position="568"/>
    </location>
</feature>
<dbReference type="PROSITE" id="PS00211">
    <property type="entry name" value="ABC_TRANSPORTER_1"/>
    <property type="match status" value="2"/>
</dbReference>
<dbReference type="GO" id="GO:0016887">
    <property type="term" value="F:ATP hydrolysis activity"/>
    <property type="evidence" value="ECO:0007669"/>
    <property type="project" value="InterPro"/>
</dbReference>
<dbReference type="CDD" id="cd03244">
    <property type="entry name" value="ABCC_MRP_domain2"/>
    <property type="match status" value="1"/>
</dbReference>
<name>A0A8C9THJ6_SCLFO</name>
<evidence type="ECO:0000256" key="2">
    <source>
        <dbReference type="ARBA" id="ARBA00022448"/>
    </source>
</evidence>
<dbReference type="GO" id="GO:0016020">
    <property type="term" value="C:membrane"/>
    <property type="evidence" value="ECO:0007669"/>
    <property type="project" value="InterPro"/>
</dbReference>
<evidence type="ECO:0000256" key="7">
    <source>
        <dbReference type="ARBA" id="ARBA00023136"/>
    </source>
</evidence>
<dbReference type="PROSITE" id="PS50893">
    <property type="entry name" value="ABC_TRANSPORTER_2"/>
    <property type="match status" value="2"/>
</dbReference>
<dbReference type="GO" id="GO:0005524">
    <property type="term" value="F:ATP binding"/>
    <property type="evidence" value="ECO:0007669"/>
    <property type="project" value="UniProtKB-KW"/>
</dbReference>
<feature type="transmembrane region" description="Helical" evidence="8">
    <location>
        <begin position="854"/>
        <end position="873"/>
    </location>
</feature>
<feature type="transmembrane region" description="Helical" evidence="8">
    <location>
        <begin position="616"/>
        <end position="640"/>
    </location>
</feature>
<dbReference type="InterPro" id="IPR003593">
    <property type="entry name" value="AAA+_ATPase"/>
</dbReference>
<dbReference type="SMART" id="SM00382">
    <property type="entry name" value="AAA"/>
    <property type="match status" value="2"/>
</dbReference>
<dbReference type="Pfam" id="PF00664">
    <property type="entry name" value="ABC_membrane"/>
    <property type="match status" value="2"/>
</dbReference>
<reference evidence="11" key="3">
    <citation type="submission" date="2025-09" db="UniProtKB">
        <authorList>
            <consortium name="Ensembl"/>
        </authorList>
    </citation>
    <scope>IDENTIFICATION</scope>
</reference>
<feature type="transmembrane region" description="Helical" evidence="8">
    <location>
        <begin position="275"/>
        <end position="301"/>
    </location>
</feature>
<gene>
    <name evidence="11" type="primary">ABCC12</name>
    <name evidence="11" type="synonym">abcc12</name>
</gene>
<feature type="transmembrane region" description="Helical" evidence="8">
    <location>
        <begin position="313"/>
        <end position="340"/>
    </location>
</feature>
<evidence type="ECO:0000256" key="8">
    <source>
        <dbReference type="SAM" id="Phobius"/>
    </source>
</evidence>
<dbReference type="InterPro" id="IPR050173">
    <property type="entry name" value="ABC_transporter_C-like"/>
</dbReference>
<protein>
    <submittedName>
        <fullName evidence="11">ATP binding cassette subfamily C member 12</fullName>
    </submittedName>
</protein>
<dbReference type="GO" id="GO:0012505">
    <property type="term" value="C:endomembrane system"/>
    <property type="evidence" value="ECO:0007669"/>
    <property type="project" value="UniProtKB-SubCell"/>
</dbReference>
<dbReference type="InterPro" id="IPR036640">
    <property type="entry name" value="ABC1_TM_sf"/>
</dbReference>
<dbReference type="PANTHER" id="PTHR24223">
    <property type="entry name" value="ATP-BINDING CASSETTE SUB-FAMILY C"/>
    <property type="match status" value="1"/>
</dbReference>
<feature type="transmembrane region" description="Helical" evidence="8">
    <location>
        <begin position="198"/>
        <end position="217"/>
    </location>
</feature>
<dbReference type="Pfam" id="PF00005">
    <property type="entry name" value="ABC_tran"/>
    <property type="match status" value="2"/>
</dbReference>
<dbReference type="Gene3D" id="1.20.1560.10">
    <property type="entry name" value="ABC transporter type 1, transmembrane domain"/>
    <property type="match status" value="2"/>
</dbReference>
<dbReference type="SUPFAM" id="SSF52540">
    <property type="entry name" value="P-loop containing nucleoside triphosphate hydrolases"/>
    <property type="match status" value="2"/>
</dbReference>
<dbReference type="PANTHER" id="PTHR24223:SF10">
    <property type="entry name" value="ATP-BINDING CASSETTE SUB-FAMILY C MEMBER 12"/>
    <property type="match status" value="1"/>
</dbReference>
<dbReference type="InterPro" id="IPR027417">
    <property type="entry name" value="P-loop_NTPase"/>
</dbReference>
<sequence length="1190" mass="133843">MDDAGFFSFSTFSWMTPLMWKLFRNKLDKNSLSLSTHDASQVNGERAVQWCILISNYHKFMSTFCFSFIGPFALYLQSVLLYEILNFVENQGMSSLEQGLGLCVGLFISEFSKAFLASLLWAMNIRTGTRLKNAFSVLAFQKVISLRVLSNISIGEVINVLSNDGYRMFDAVLFGTFIFCIPLLLVVCVVYSCYILGYTALIGVLVYIVFIPIQFSMAKLINTFRRKAIVVTDTRVRTMNEILMCIKLIKMYAWENSFEGKIAGRKKEKNILEKAGYIQSVNSSVAVIIPTIATILTFVVHTSLGFPLNSSTVSAFTVIAVFNSMRFSLSLLPFIVKAFAEAKVSMARLKVGVFFLHIHCFVGRPRRLLYIYMFKEGSSSRDGSGKSSLISSLLDQMYLHHGSVMIDGTFAYVSQQAWIFHGTLRDNILMGEPFDKERYSRAIKACSLQPDLDILPCGDMTEIGERGLNLSGGQKQRISLARAVYSNKDIYLLDDPLSAVDAHVGKHIFEYCIKKELKGKSIVLVTHQLQYLEFCDEVVLLDNGEILEIGNHAALMNSGGRYAHLINNFQMEKSTIHLESVHQKYKKDQLVTQESSQEGSVTWRTYHQYCRATGGYFLLLPVALTFILLVGMTAFGNWWLSYWLDQGSGANISNASVEISSNISENPDLYFYQLVYCMAIVGMILFSVCKGYLFTKITLHASSKLHNKMFQKIINSPMSFFDTTPTGRMVNRFSKDQDELDAALPFHLENFLQNCLIVIFTLGTISAVFPYMLIAVVVLGLIFSAVLYIFQRSVREMKRMENISRSPWISLTMSTIQGLSTIHAYNKSEEFKIMIDINANHFALFHSGTRWLSFRLDFLSSIVSLLVALFAVLSPDSISPSMRGLALSYTIQLTGMLQYVVRLSTELEAKFTSVERMQEYITICVLEAPRKVTNAKLPSDWPDKGAITFKDYQMRYRENTPIVLNGLSLNIGAREKIGIVGRTGSGKSSLGVALFRLVEPVAGKIFVDDVDIALIGLEDLRSKLSVIPQDPVLFIGSVRYNLDPFNNYTDEDIWRALEKTYMKDAISTLPEKLASPVVENGENFSVGQRQLLCMARAVLRNSKIILLDEATASIDSETDLLIQHTIREVFQDCTMLTIAHRINTVVECDRILVMENGKVAPSLFLTALSSCCCSSEGCCTKFRFIAYNDN</sequence>
<accession>A0A8C9THJ6</accession>
<keyword evidence="3 8" id="KW-0812">Transmembrane</keyword>
<evidence type="ECO:0000256" key="5">
    <source>
        <dbReference type="ARBA" id="ARBA00022840"/>
    </source>
</evidence>
<keyword evidence="4" id="KW-0547">Nucleotide-binding</keyword>
<dbReference type="CDD" id="cd18592">
    <property type="entry name" value="ABC_6TM_MRP5_8_9_D1"/>
    <property type="match status" value="1"/>
</dbReference>
<evidence type="ECO:0000256" key="4">
    <source>
        <dbReference type="ARBA" id="ARBA00022741"/>
    </source>
</evidence>
<dbReference type="GO" id="GO:0140359">
    <property type="term" value="F:ABC-type transporter activity"/>
    <property type="evidence" value="ECO:0007669"/>
    <property type="project" value="InterPro"/>
</dbReference>
<dbReference type="InterPro" id="IPR003439">
    <property type="entry name" value="ABC_transporter-like_ATP-bd"/>
</dbReference>
<feature type="transmembrane region" description="Helical" evidence="8">
    <location>
        <begin position="60"/>
        <end position="79"/>
    </location>
</feature>
<evidence type="ECO:0000256" key="6">
    <source>
        <dbReference type="ARBA" id="ARBA00022989"/>
    </source>
</evidence>
<dbReference type="CDD" id="cd03250">
    <property type="entry name" value="ABCC_MRP_domain1"/>
    <property type="match status" value="1"/>
</dbReference>
<feature type="transmembrane region" description="Helical" evidence="8">
    <location>
        <begin position="99"/>
        <end position="122"/>
    </location>
</feature>
<organism evidence="11 12">
    <name type="scientific">Scleropages formosus</name>
    <name type="common">Asian bonytongue</name>
    <name type="synonym">Osteoglossum formosum</name>
    <dbReference type="NCBI Taxonomy" id="113540"/>
    <lineage>
        <taxon>Eukaryota</taxon>
        <taxon>Metazoa</taxon>
        <taxon>Chordata</taxon>
        <taxon>Craniata</taxon>
        <taxon>Vertebrata</taxon>
        <taxon>Euteleostomi</taxon>
        <taxon>Actinopterygii</taxon>
        <taxon>Neopterygii</taxon>
        <taxon>Teleostei</taxon>
        <taxon>Osteoglossocephala</taxon>
        <taxon>Osteoglossomorpha</taxon>
        <taxon>Osteoglossiformes</taxon>
        <taxon>Osteoglossidae</taxon>
        <taxon>Scleropages</taxon>
    </lineage>
</organism>
<dbReference type="CDD" id="cd18599">
    <property type="entry name" value="ABC_6TM_MRP5_8_9_D2"/>
    <property type="match status" value="1"/>
</dbReference>